<keyword evidence="3 4" id="KW-0443">Lipid metabolism</keyword>
<dbReference type="PANTHER" id="PTHR14226">
    <property type="entry name" value="NEUROPATHY TARGET ESTERASE/SWISS CHEESE D.MELANOGASTER"/>
    <property type="match status" value="1"/>
</dbReference>
<dbReference type="Proteomes" id="UP000478208">
    <property type="component" value="Unassembled WGS sequence"/>
</dbReference>
<feature type="domain" description="PNPLA" evidence="5">
    <location>
        <begin position="5"/>
        <end position="163"/>
    </location>
</feature>
<dbReference type="Gene3D" id="3.40.1090.10">
    <property type="entry name" value="Cytosolic phospholipase A2 catalytic domain"/>
    <property type="match status" value="2"/>
</dbReference>
<keyword evidence="1 4" id="KW-0378">Hydrolase</keyword>
<accession>A0A6L6U7U3</accession>
<dbReference type="AlphaFoldDB" id="A0A6L6U7U3"/>
<evidence type="ECO:0000313" key="7">
    <source>
        <dbReference type="Proteomes" id="UP000478208"/>
    </source>
</evidence>
<feature type="active site" description="Nucleophile" evidence="4">
    <location>
        <position position="38"/>
    </location>
</feature>
<dbReference type="RefSeq" id="WP_157363285.1">
    <property type="nucleotide sequence ID" value="NZ_WOWS01000002.1"/>
</dbReference>
<comment type="caution">
    <text evidence="6">The sequence shown here is derived from an EMBL/GenBank/DDBJ whole genome shotgun (WGS) entry which is preliminary data.</text>
</comment>
<dbReference type="EMBL" id="WOWS01000002">
    <property type="protein sequence ID" value="MUU78400.1"/>
    <property type="molecule type" value="Genomic_DNA"/>
</dbReference>
<dbReference type="Pfam" id="PF01734">
    <property type="entry name" value="Patatin"/>
    <property type="match status" value="1"/>
</dbReference>
<reference evidence="6 7" key="1">
    <citation type="submission" date="2019-12" db="EMBL/GenBank/DDBJ databases">
        <authorList>
            <person name="Li J."/>
        </authorList>
    </citation>
    <scope>NUCLEOTIDE SEQUENCE [LARGE SCALE GENOMIC DNA]</scope>
    <source>
        <strain evidence="6 7">HL2-2</strain>
    </source>
</reference>
<evidence type="ECO:0000256" key="2">
    <source>
        <dbReference type="ARBA" id="ARBA00022963"/>
    </source>
</evidence>
<evidence type="ECO:0000313" key="6">
    <source>
        <dbReference type="EMBL" id="MUU78400.1"/>
    </source>
</evidence>
<feature type="short sequence motif" description="DGA/G" evidence="4">
    <location>
        <begin position="150"/>
        <end position="152"/>
    </location>
</feature>
<keyword evidence="7" id="KW-1185">Reference proteome</keyword>
<dbReference type="InterPro" id="IPR002641">
    <property type="entry name" value="PNPLA_dom"/>
</dbReference>
<organism evidence="6 7">
    <name type="scientific">Winogradskyella endarachnes</name>
    <dbReference type="NCBI Taxonomy" id="2681965"/>
    <lineage>
        <taxon>Bacteria</taxon>
        <taxon>Pseudomonadati</taxon>
        <taxon>Bacteroidota</taxon>
        <taxon>Flavobacteriia</taxon>
        <taxon>Flavobacteriales</taxon>
        <taxon>Flavobacteriaceae</taxon>
        <taxon>Winogradskyella</taxon>
    </lineage>
</organism>
<dbReference type="GO" id="GO:0016787">
    <property type="term" value="F:hydrolase activity"/>
    <property type="evidence" value="ECO:0007669"/>
    <property type="project" value="UniProtKB-UniRule"/>
</dbReference>
<dbReference type="PANTHER" id="PTHR14226:SF78">
    <property type="entry name" value="SLR0060 PROTEIN"/>
    <property type="match status" value="1"/>
</dbReference>
<protein>
    <submittedName>
        <fullName evidence="6">Patatin</fullName>
    </submittedName>
</protein>
<feature type="active site" description="Proton acceptor" evidence="4">
    <location>
        <position position="150"/>
    </location>
</feature>
<dbReference type="InterPro" id="IPR050301">
    <property type="entry name" value="NTE"/>
</dbReference>
<gene>
    <name evidence="6" type="ORF">GN138_08095</name>
</gene>
<feature type="short sequence motif" description="GXGXXG" evidence="4">
    <location>
        <begin position="9"/>
        <end position="14"/>
    </location>
</feature>
<dbReference type="GO" id="GO:0016042">
    <property type="term" value="P:lipid catabolic process"/>
    <property type="evidence" value="ECO:0007669"/>
    <property type="project" value="UniProtKB-UniRule"/>
</dbReference>
<evidence type="ECO:0000256" key="3">
    <source>
        <dbReference type="ARBA" id="ARBA00023098"/>
    </source>
</evidence>
<evidence type="ECO:0000259" key="5">
    <source>
        <dbReference type="PROSITE" id="PS51635"/>
    </source>
</evidence>
<dbReference type="CDD" id="cd07205">
    <property type="entry name" value="Pat_PNPLA6_PNPLA7_NTE1_like"/>
    <property type="match status" value="1"/>
</dbReference>
<keyword evidence="2 4" id="KW-0442">Lipid degradation</keyword>
<name>A0A6L6U7U3_9FLAO</name>
<dbReference type="InterPro" id="IPR016035">
    <property type="entry name" value="Acyl_Trfase/lysoPLipase"/>
</dbReference>
<feature type="short sequence motif" description="GXSXG" evidence="4">
    <location>
        <begin position="36"/>
        <end position="40"/>
    </location>
</feature>
<dbReference type="SUPFAM" id="SSF52151">
    <property type="entry name" value="FabD/lysophospholipase-like"/>
    <property type="match status" value="1"/>
</dbReference>
<sequence>MNIGLVLSGGGARGAAHIGVIKALEEEGIYPTHISGASAGAIVGGLYAAGISWSEILDFFKTITIFSTYRYARKKPGFLNSVNFYDDLKAFFPKDNFDILSKPLFVTAANIVKGTCKIFSEGELIKPIIASASFPGVFTPTEIEGEYYVDGGTLNNFPTEPLIPICDKIIGVNVSPLKNVTIKDLKNTYSIVERAYKIKLAGETINKFSDCDLLINPQELVKYGTFNMNSIDNIFNIGYTNAKVVLQKSKIEFN</sequence>
<proteinExistence type="predicted"/>
<evidence type="ECO:0000256" key="1">
    <source>
        <dbReference type="ARBA" id="ARBA00022801"/>
    </source>
</evidence>
<evidence type="ECO:0000256" key="4">
    <source>
        <dbReference type="PROSITE-ProRule" id="PRU01161"/>
    </source>
</evidence>
<dbReference type="PROSITE" id="PS51635">
    <property type="entry name" value="PNPLA"/>
    <property type="match status" value="1"/>
</dbReference>